<protein>
    <submittedName>
        <fullName evidence="7">TIGR01666 family membrane protein</fullName>
    </submittedName>
</protein>
<dbReference type="RefSeq" id="WP_006815050.1">
    <property type="nucleotide sequence ID" value="NZ_AP018946.1"/>
</dbReference>
<dbReference type="GO" id="GO:0016020">
    <property type="term" value="C:membrane"/>
    <property type="evidence" value="ECO:0007669"/>
    <property type="project" value="UniProtKB-SubCell"/>
</dbReference>
<reference evidence="7 8" key="1">
    <citation type="submission" date="2018-06" db="EMBL/GenBank/DDBJ databases">
        <authorList>
            <consortium name="Pathogen Informatics"/>
            <person name="Doyle S."/>
        </authorList>
    </citation>
    <scope>NUCLEOTIDE SEQUENCE [LARGE SCALE GENOMIC DNA]</scope>
    <source>
        <strain evidence="7 8">NCTC12026</strain>
    </source>
</reference>
<feature type="domain" description="Integral membrane bound transporter" evidence="6">
    <location>
        <begin position="185"/>
        <end position="310"/>
    </location>
</feature>
<feature type="transmembrane region" description="Helical" evidence="5">
    <location>
        <begin position="178"/>
        <end position="199"/>
    </location>
</feature>
<dbReference type="Proteomes" id="UP000255129">
    <property type="component" value="Unassembled WGS sequence"/>
</dbReference>
<keyword evidence="4 5" id="KW-0472">Membrane</keyword>
<keyword evidence="3 5" id="KW-1133">Transmembrane helix</keyword>
<comment type="subcellular location">
    <subcellularLocation>
        <location evidence="1">Membrane</location>
        <topology evidence="1">Multi-pass membrane protein</topology>
    </subcellularLocation>
</comment>
<evidence type="ECO:0000313" key="7">
    <source>
        <dbReference type="EMBL" id="SUC36386.1"/>
    </source>
</evidence>
<dbReference type="Pfam" id="PF13515">
    <property type="entry name" value="FUSC_2"/>
    <property type="match status" value="1"/>
</dbReference>
<evidence type="ECO:0000256" key="1">
    <source>
        <dbReference type="ARBA" id="ARBA00004141"/>
    </source>
</evidence>
<dbReference type="AlphaFoldDB" id="A0A379G651"/>
<evidence type="ECO:0000256" key="2">
    <source>
        <dbReference type="ARBA" id="ARBA00022692"/>
    </source>
</evidence>
<evidence type="ECO:0000256" key="4">
    <source>
        <dbReference type="ARBA" id="ARBA00023136"/>
    </source>
</evidence>
<dbReference type="EMBL" id="UGUA01000002">
    <property type="protein sequence ID" value="SUC36386.1"/>
    <property type="molecule type" value="Genomic_DNA"/>
</dbReference>
<feature type="transmembrane region" description="Helical" evidence="5">
    <location>
        <begin position="109"/>
        <end position="142"/>
    </location>
</feature>
<dbReference type="OrthoDB" id="7066717at2"/>
<feature type="transmembrane region" description="Helical" evidence="5">
    <location>
        <begin position="56"/>
        <end position="73"/>
    </location>
</feature>
<keyword evidence="2 5" id="KW-0812">Transmembrane</keyword>
<evidence type="ECO:0000256" key="5">
    <source>
        <dbReference type="SAM" id="Phobius"/>
    </source>
</evidence>
<feature type="transmembrane region" description="Helical" evidence="5">
    <location>
        <begin position="298"/>
        <end position="318"/>
    </location>
</feature>
<dbReference type="InterPro" id="IPR049453">
    <property type="entry name" value="Memb_transporter_dom"/>
</dbReference>
<feature type="transmembrane region" description="Helical" evidence="5">
    <location>
        <begin position="244"/>
        <end position="261"/>
    </location>
</feature>
<sequence>MKKIPAIHDGIIFSSCLILSALAALALIDVQAAMWAAFSTLYSFNLFSAAKEYKNYFYTACCLAMILVAILIGDTLRLGTEFYIYLAVFSFIYYQLYGTDPMMDLTMKFMIIMSTIGTILPAISKSLTLGFLIGSGVTLLVYSALSQKMTRHSIITPLLVEKNLVTLRKNIIPRSMTYAIGLLLTLAIPRMIDLGHFYWTLLTFVFVLHPKSQSIVKITLQRVAGSLISVLFLFLLFNTPLMPYIGLAAILVFAFLLPMSFHHGYTFMTFVVTSLILSVLEQVVYWRHPAYTLLFDRVLETALGGAIAIITSIVLKLFREKAKQN</sequence>
<organism evidence="7 8">
    <name type="scientific">Providencia rustigianii</name>
    <dbReference type="NCBI Taxonomy" id="158850"/>
    <lineage>
        <taxon>Bacteria</taxon>
        <taxon>Pseudomonadati</taxon>
        <taxon>Pseudomonadota</taxon>
        <taxon>Gammaproteobacteria</taxon>
        <taxon>Enterobacterales</taxon>
        <taxon>Morganellaceae</taxon>
        <taxon>Providencia</taxon>
    </lineage>
</organism>
<evidence type="ECO:0000259" key="6">
    <source>
        <dbReference type="Pfam" id="PF13515"/>
    </source>
</evidence>
<name>A0A379G651_9GAMM</name>
<feature type="transmembrane region" description="Helical" evidence="5">
    <location>
        <begin position="80"/>
        <end position="97"/>
    </location>
</feature>
<gene>
    <name evidence="7" type="ORF">NCTC12026_02811</name>
</gene>
<accession>A0A379G651</accession>
<evidence type="ECO:0000313" key="8">
    <source>
        <dbReference type="Proteomes" id="UP000255129"/>
    </source>
</evidence>
<proteinExistence type="predicted"/>
<feature type="transmembrane region" description="Helical" evidence="5">
    <location>
        <begin position="267"/>
        <end position="286"/>
    </location>
</feature>
<evidence type="ECO:0000256" key="3">
    <source>
        <dbReference type="ARBA" id="ARBA00022989"/>
    </source>
</evidence>